<reference evidence="1" key="1">
    <citation type="submission" date="2022-11" db="EMBL/GenBank/DDBJ databases">
        <title>Genome Sequence of Boeremia exigua.</title>
        <authorList>
            <person name="Buettner E."/>
        </authorList>
    </citation>
    <scope>NUCLEOTIDE SEQUENCE</scope>
    <source>
        <strain evidence="1">CU02</strain>
    </source>
</reference>
<name>A0ACC2I3N5_9PLEO</name>
<gene>
    <name evidence="1" type="ORF">OPT61_g7338</name>
</gene>
<comment type="caution">
    <text evidence="1">The sequence shown here is derived from an EMBL/GenBank/DDBJ whole genome shotgun (WGS) entry which is preliminary data.</text>
</comment>
<protein>
    <submittedName>
        <fullName evidence="1">Uncharacterized protein</fullName>
    </submittedName>
</protein>
<accession>A0ACC2I3N5</accession>
<organism evidence="1 2">
    <name type="scientific">Boeremia exigua</name>
    <dbReference type="NCBI Taxonomy" id="749465"/>
    <lineage>
        <taxon>Eukaryota</taxon>
        <taxon>Fungi</taxon>
        <taxon>Dikarya</taxon>
        <taxon>Ascomycota</taxon>
        <taxon>Pezizomycotina</taxon>
        <taxon>Dothideomycetes</taxon>
        <taxon>Pleosporomycetidae</taxon>
        <taxon>Pleosporales</taxon>
        <taxon>Pleosporineae</taxon>
        <taxon>Didymellaceae</taxon>
        <taxon>Boeremia</taxon>
    </lineage>
</organism>
<dbReference type="Proteomes" id="UP001153331">
    <property type="component" value="Unassembled WGS sequence"/>
</dbReference>
<proteinExistence type="predicted"/>
<evidence type="ECO:0000313" key="2">
    <source>
        <dbReference type="Proteomes" id="UP001153331"/>
    </source>
</evidence>
<dbReference type="EMBL" id="JAPHNI010000593">
    <property type="protein sequence ID" value="KAJ8109603.1"/>
    <property type="molecule type" value="Genomic_DNA"/>
</dbReference>
<sequence length="434" mass="45090">MSTTQVIDTAGACHVVSILADGTNSTITGQLCTSSAPPPAGVPPVSTASQSAPNTAAAPNNAAASSSAAASEGQISSNVQQSPSNTIEKIGAPSSAVISQPSSANPSGVDSSPSVTANPQPPIGTKGLTGGAVAGVAIGMLLAGILFAGIIFFFLLRRQKKRQAASAATYSRQHAAYSNRQMGPEKGATVTATAVGSIDELLPQPVEDEAITGDLSKIRDNIKNHVRTYYHSGPSSTADADTANVQEIAALTGTSAAMLVHMIFEPTKRDNALRSIIAALVLTRCTGERSPNLLPGELAALSTSIPASNSSNAQLLLVSKWKTITGALLHERQRQDPSRSQGFQDTITSLDAILAPLVKSGVDGVQRQKNLEMILTRAANFAFLLFRQPGSFRFDFASRQGRLTVFPALVQIVGDQGQLLSPAKPLTEREDVGE</sequence>
<evidence type="ECO:0000313" key="1">
    <source>
        <dbReference type="EMBL" id="KAJ8109603.1"/>
    </source>
</evidence>
<keyword evidence="2" id="KW-1185">Reference proteome</keyword>